<gene>
    <name evidence="8" type="ORF">SAMN04488516_10184</name>
</gene>
<evidence type="ECO:0000256" key="2">
    <source>
        <dbReference type="ARBA" id="ARBA00009477"/>
    </source>
</evidence>
<dbReference type="Pfam" id="PF25967">
    <property type="entry name" value="RND-MFP_C"/>
    <property type="match status" value="1"/>
</dbReference>
<dbReference type="Pfam" id="PF25944">
    <property type="entry name" value="Beta-barrel_RND"/>
    <property type="match status" value="1"/>
</dbReference>
<dbReference type="EMBL" id="FNIN01000001">
    <property type="protein sequence ID" value="SDN22246.1"/>
    <property type="molecule type" value="Genomic_DNA"/>
</dbReference>
<comment type="subcellular location">
    <subcellularLocation>
        <location evidence="1">Cell envelope</location>
    </subcellularLocation>
</comment>
<evidence type="ECO:0000313" key="8">
    <source>
        <dbReference type="EMBL" id="SDN22246.1"/>
    </source>
</evidence>
<dbReference type="GO" id="GO:0046677">
    <property type="term" value="P:response to antibiotic"/>
    <property type="evidence" value="ECO:0007669"/>
    <property type="project" value="TreeGrafter"/>
</dbReference>
<dbReference type="InterPro" id="IPR058625">
    <property type="entry name" value="MdtA-like_BSH"/>
</dbReference>
<feature type="domain" description="Multidrug resistance protein MdtA-like alpha-helical hairpin" evidence="4">
    <location>
        <begin position="105"/>
        <end position="174"/>
    </location>
</feature>
<evidence type="ECO:0000313" key="9">
    <source>
        <dbReference type="Proteomes" id="UP000199602"/>
    </source>
</evidence>
<dbReference type="InterPro" id="IPR006143">
    <property type="entry name" value="RND_pump_MFP"/>
</dbReference>
<comment type="similarity">
    <text evidence="2">Belongs to the membrane fusion protein (MFP) (TC 8.A.1) family.</text>
</comment>
<dbReference type="Pfam" id="PF25917">
    <property type="entry name" value="BSH_RND"/>
    <property type="match status" value="1"/>
</dbReference>
<dbReference type="Proteomes" id="UP000199602">
    <property type="component" value="Unassembled WGS sequence"/>
</dbReference>
<evidence type="ECO:0000259" key="7">
    <source>
        <dbReference type="Pfam" id="PF25967"/>
    </source>
</evidence>
<dbReference type="Gene3D" id="1.10.287.470">
    <property type="entry name" value="Helix hairpin bin"/>
    <property type="match status" value="1"/>
</dbReference>
<dbReference type="STRING" id="206665.SAMN04488516_10184"/>
<dbReference type="GO" id="GO:0005886">
    <property type="term" value="C:plasma membrane"/>
    <property type="evidence" value="ECO:0007669"/>
    <property type="project" value="UniProtKB-SubCell"/>
</dbReference>
<accession>A0A1G9ZNJ2</accession>
<protein>
    <submittedName>
        <fullName evidence="8">Membrane fusion protein, multidrug efflux system</fullName>
    </submittedName>
</protein>
<keyword evidence="3" id="KW-0175">Coiled coil</keyword>
<dbReference type="RefSeq" id="WP_200779087.1">
    <property type="nucleotide sequence ID" value="NZ_FNIN01000001.1"/>
</dbReference>
<dbReference type="InterPro" id="IPR058626">
    <property type="entry name" value="MdtA-like_b-barrel"/>
</dbReference>
<organism evidence="8 9">
    <name type="scientific">Desulfonauticus submarinus</name>
    <dbReference type="NCBI Taxonomy" id="206665"/>
    <lineage>
        <taxon>Bacteria</taxon>
        <taxon>Pseudomonadati</taxon>
        <taxon>Thermodesulfobacteriota</taxon>
        <taxon>Desulfovibrionia</taxon>
        <taxon>Desulfovibrionales</taxon>
        <taxon>Desulfonauticaceae</taxon>
        <taxon>Desulfonauticus</taxon>
    </lineage>
</organism>
<feature type="domain" description="Multidrug resistance protein MdtA-like C-terminal permuted SH3" evidence="7">
    <location>
        <begin position="306"/>
        <end position="367"/>
    </location>
</feature>
<dbReference type="InterPro" id="IPR058624">
    <property type="entry name" value="MdtA-like_HH"/>
</dbReference>
<sequence length="380" mass="42993">MNVKRIICVKILIINFLLICLLVACDREEKKSSMSRQLPKVSYIIVKPEKVVLKTELPGRVSSFQSAPIIPQVSGLIKKRLFKEGSMVKKGDLLYIIDFSRYEATLDAAKASLEMAQAKLLALEKKCKRFSELIKTKSISQQAYDDTLAALKQLKANIKLYKAQIKLAQINLNYCYIKAPISGKIGKSFITEGATVVAYQPSPLAIIQNFDPVYVDIPRSIAELEELKRKIKYGVLKSGDKLRNNVELILDNGRIYKYKGRLQFEDVTVDKTTGSINLRAIFPNKKYELLPGMFVKAVITEGIKQDAILVPQESVLRDHKGTPYVYVVNDDNKLQIKYIKVDRVIKNKWFVRSGLKSGDKVVVYGIQFIRPDISVMAEPL</sequence>
<dbReference type="Gene3D" id="2.40.30.170">
    <property type="match status" value="1"/>
</dbReference>
<dbReference type="FunFam" id="2.40.420.20:FF:000001">
    <property type="entry name" value="Efflux RND transporter periplasmic adaptor subunit"/>
    <property type="match status" value="1"/>
</dbReference>
<reference evidence="8 9" key="1">
    <citation type="submission" date="2016-10" db="EMBL/GenBank/DDBJ databases">
        <authorList>
            <person name="de Groot N.N."/>
        </authorList>
    </citation>
    <scope>NUCLEOTIDE SEQUENCE [LARGE SCALE GENOMIC DNA]</scope>
    <source>
        <strain evidence="8 9">DSM 15269</strain>
    </source>
</reference>
<evidence type="ECO:0000259" key="4">
    <source>
        <dbReference type="Pfam" id="PF25876"/>
    </source>
</evidence>
<dbReference type="SUPFAM" id="SSF111369">
    <property type="entry name" value="HlyD-like secretion proteins"/>
    <property type="match status" value="1"/>
</dbReference>
<dbReference type="Gene3D" id="2.40.50.100">
    <property type="match status" value="1"/>
</dbReference>
<dbReference type="Pfam" id="PF25876">
    <property type="entry name" value="HH_MFP_RND"/>
    <property type="match status" value="1"/>
</dbReference>
<evidence type="ECO:0000259" key="6">
    <source>
        <dbReference type="Pfam" id="PF25944"/>
    </source>
</evidence>
<feature type="coiled-coil region" evidence="3">
    <location>
        <begin position="99"/>
        <end position="171"/>
    </location>
</feature>
<dbReference type="PANTHER" id="PTHR30158:SF3">
    <property type="entry name" value="MULTIDRUG EFFLUX PUMP SUBUNIT ACRA-RELATED"/>
    <property type="match status" value="1"/>
</dbReference>
<evidence type="ECO:0000259" key="5">
    <source>
        <dbReference type="Pfam" id="PF25917"/>
    </source>
</evidence>
<dbReference type="PROSITE" id="PS51257">
    <property type="entry name" value="PROKAR_LIPOPROTEIN"/>
    <property type="match status" value="1"/>
</dbReference>
<dbReference type="InterPro" id="IPR058627">
    <property type="entry name" value="MdtA-like_C"/>
</dbReference>
<dbReference type="GO" id="GO:0022857">
    <property type="term" value="F:transmembrane transporter activity"/>
    <property type="evidence" value="ECO:0007669"/>
    <property type="project" value="InterPro"/>
</dbReference>
<feature type="domain" description="Multidrug resistance protein MdtA-like barrel-sandwich hybrid" evidence="5">
    <location>
        <begin position="67"/>
        <end position="208"/>
    </location>
</feature>
<feature type="domain" description="Multidrug resistance protein MdtA-like beta-barrel" evidence="6">
    <location>
        <begin position="212"/>
        <end position="302"/>
    </location>
</feature>
<proteinExistence type="inferred from homology"/>
<name>A0A1G9ZNJ2_9BACT</name>
<evidence type="ECO:0000256" key="3">
    <source>
        <dbReference type="SAM" id="Coils"/>
    </source>
</evidence>
<dbReference type="AlphaFoldDB" id="A0A1G9ZNJ2"/>
<dbReference type="Gene3D" id="2.40.420.20">
    <property type="match status" value="1"/>
</dbReference>
<keyword evidence="9" id="KW-1185">Reference proteome</keyword>
<dbReference type="PANTHER" id="PTHR30158">
    <property type="entry name" value="ACRA/E-RELATED COMPONENT OF DRUG EFFLUX TRANSPORTER"/>
    <property type="match status" value="1"/>
</dbReference>
<dbReference type="NCBIfam" id="TIGR01730">
    <property type="entry name" value="RND_mfp"/>
    <property type="match status" value="1"/>
</dbReference>
<evidence type="ECO:0000256" key="1">
    <source>
        <dbReference type="ARBA" id="ARBA00004196"/>
    </source>
</evidence>